<dbReference type="EMBL" id="QGDJ01000014">
    <property type="protein sequence ID" value="PWJ13254.1"/>
    <property type="molecule type" value="Genomic_DNA"/>
</dbReference>
<dbReference type="Proteomes" id="UP000251571">
    <property type="component" value="Unassembled WGS sequence"/>
</dbReference>
<dbReference type="Proteomes" id="UP000245839">
    <property type="component" value="Unassembled WGS sequence"/>
</dbReference>
<proteinExistence type="predicted"/>
<dbReference type="EMBL" id="UETC01000014">
    <property type="protein sequence ID" value="SSA50580.1"/>
    <property type="molecule type" value="Genomic_DNA"/>
</dbReference>
<evidence type="ECO:0000313" key="4">
    <source>
        <dbReference type="Proteomes" id="UP000245839"/>
    </source>
</evidence>
<dbReference type="AlphaFoldDB" id="A0A2Y9B226"/>
<name>A0A2Y9B226_9RHOB</name>
<keyword evidence="4" id="KW-1185">Reference proteome</keyword>
<evidence type="ECO:0000313" key="5">
    <source>
        <dbReference type="Proteomes" id="UP000251571"/>
    </source>
</evidence>
<feature type="compositionally biased region" description="Basic and acidic residues" evidence="1">
    <location>
        <begin position="41"/>
        <end position="52"/>
    </location>
</feature>
<evidence type="ECO:0000256" key="1">
    <source>
        <dbReference type="SAM" id="MobiDB-lite"/>
    </source>
</evidence>
<feature type="region of interest" description="Disordered" evidence="1">
    <location>
        <begin position="1"/>
        <end position="60"/>
    </location>
</feature>
<evidence type="ECO:0000313" key="2">
    <source>
        <dbReference type="EMBL" id="PWJ13254.1"/>
    </source>
</evidence>
<evidence type="ECO:0000313" key="3">
    <source>
        <dbReference type="EMBL" id="SSA50580.1"/>
    </source>
</evidence>
<accession>A0A2Y9B226</accession>
<protein>
    <submittedName>
        <fullName evidence="3">Uncharacterized protein</fullName>
    </submittedName>
</protein>
<feature type="compositionally biased region" description="Basic and acidic residues" evidence="1">
    <location>
        <begin position="11"/>
        <end position="21"/>
    </location>
</feature>
<organism evidence="3 5">
    <name type="scientific">Jannaschia seohaensis</name>
    <dbReference type="NCBI Taxonomy" id="475081"/>
    <lineage>
        <taxon>Bacteria</taxon>
        <taxon>Pseudomonadati</taxon>
        <taxon>Pseudomonadota</taxon>
        <taxon>Alphaproteobacteria</taxon>
        <taxon>Rhodobacterales</taxon>
        <taxon>Roseobacteraceae</taxon>
        <taxon>Jannaschia</taxon>
    </lineage>
</organism>
<gene>
    <name evidence="2" type="ORF">BCF38_11416</name>
    <name evidence="3" type="ORF">SAMN05421539_11416</name>
</gene>
<sequence length="60" mass="6351">MDRSAAPSHNIRLDERPEARGRAATTPAEIPSPGWKGILPRGERQLSADRVELGASGSAS</sequence>
<reference evidence="3 5" key="1">
    <citation type="submission" date="2016-10" db="EMBL/GenBank/DDBJ databases">
        <authorList>
            <person name="Cai Z."/>
        </authorList>
    </citation>
    <scope>NUCLEOTIDE SEQUENCE [LARGE SCALE GENOMIC DNA]</scope>
    <source>
        <strain evidence="3 5">DSM 25227</strain>
    </source>
</reference>
<reference evidence="2 4" key="2">
    <citation type="submission" date="2018-03" db="EMBL/GenBank/DDBJ databases">
        <title>Genomic Encyclopedia of Archaeal and Bacterial Type Strains, Phase II (KMG-II): from individual species to whole genera.</title>
        <authorList>
            <person name="Goeker M."/>
        </authorList>
    </citation>
    <scope>NUCLEOTIDE SEQUENCE [LARGE SCALE GENOMIC DNA]</scope>
    <source>
        <strain evidence="2 4">DSM 25227</strain>
    </source>
</reference>